<sequence>MVHLAGLFISTLDLPSKKINLCFWQNHFVEISCRFRNGHWTPYRVEYFPNSPAYINLLKRNLDGARFKQMLSALKRIR</sequence>
<name>A0A418LWJ8_9BACT</name>
<keyword evidence="2" id="KW-1185">Reference proteome</keyword>
<evidence type="ECO:0000313" key="2">
    <source>
        <dbReference type="Proteomes" id="UP000283523"/>
    </source>
</evidence>
<reference evidence="1 2" key="1">
    <citation type="submission" date="2018-08" db="EMBL/GenBank/DDBJ databases">
        <title>Fibrisoma montanum sp. nov., isolated from Danxia mountain soil.</title>
        <authorList>
            <person name="Huang Y."/>
        </authorList>
    </citation>
    <scope>NUCLEOTIDE SEQUENCE [LARGE SCALE GENOMIC DNA]</scope>
    <source>
        <strain evidence="1 2">HYT19</strain>
    </source>
</reference>
<proteinExistence type="predicted"/>
<protein>
    <submittedName>
        <fullName evidence="1">Uncharacterized protein</fullName>
    </submittedName>
</protein>
<gene>
    <name evidence="1" type="ORF">DYU11_30925</name>
</gene>
<dbReference type="Proteomes" id="UP000283523">
    <property type="component" value="Unassembled WGS sequence"/>
</dbReference>
<evidence type="ECO:0000313" key="1">
    <source>
        <dbReference type="EMBL" id="RIV17660.1"/>
    </source>
</evidence>
<dbReference type="AlphaFoldDB" id="A0A418LWJ8"/>
<comment type="caution">
    <text evidence="1">The sequence shown here is derived from an EMBL/GenBank/DDBJ whole genome shotgun (WGS) entry which is preliminary data.</text>
</comment>
<accession>A0A418LWJ8</accession>
<dbReference type="EMBL" id="QXED01000016">
    <property type="protein sequence ID" value="RIV17660.1"/>
    <property type="molecule type" value="Genomic_DNA"/>
</dbReference>
<organism evidence="1 2">
    <name type="scientific">Fibrisoma montanum</name>
    <dbReference type="NCBI Taxonomy" id="2305895"/>
    <lineage>
        <taxon>Bacteria</taxon>
        <taxon>Pseudomonadati</taxon>
        <taxon>Bacteroidota</taxon>
        <taxon>Cytophagia</taxon>
        <taxon>Cytophagales</taxon>
        <taxon>Spirosomataceae</taxon>
        <taxon>Fibrisoma</taxon>
    </lineage>
</organism>